<dbReference type="GeneID" id="54299325"/>
<feature type="domain" description="C3H1-type" evidence="5">
    <location>
        <begin position="2"/>
        <end position="29"/>
    </location>
</feature>
<evidence type="ECO:0000256" key="4">
    <source>
        <dbReference type="PROSITE-ProRule" id="PRU00723"/>
    </source>
</evidence>
<dbReference type="InterPro" id="IPR000571">
    <property type="entry name" value="Znf_CCCH"/>
</dbReference>
<reference evidence="6" key="1">
    <citation type="journal article" date="2020" name="Stud. Mycol.">
        <title>101 Dothideomycetes genomes: a test case for predicting lifestyles and emergence of pathogens.</title>
        <authorList>
            <person name="Haridas S."/>
            <person name="Albert R."/>
            <person name="Binder M."/>
            <person name="Bloem J."/>
            <person name="Labutti K."/>
            <person name="Salamov A."/>
            <person name="Andreopoulos B."/>
            <person name="Baker S."/>
            <person name="Barry K."/>
            <person name="Bills G."/>
            <person name="Bluhm B."/>
            <person name="Cannon C."/>
            <person name="Castanera R."/>
            <person name="Culley D."/>
            <person name="Daum C."/>
            <person name="Ezra D."/>
            <person name="Gonzalez J."/>
            <person name="Henrissat B."/>
            <person name="Kuo A."/>
            <person name="Liang C."/>
            <person name="Lipzen A."/>
            <person name="Lutzoni F."/>
            <person name="Magnuson J."/>
            <person name="Mondo S."/>
            <person name="Nolan M."/>
            <person name="Ohm R."/>
            <person name="Pangilinan J."/>
            <person name="Park H.-J."/>
            <person name="Ramirez L."/>
            <person name="Alfaro M."/>
            <person name="Sun H."/>
            <person name="Tritt A."/>
            <person name="Yoshinaga Y."/>
            <person name="Zwiers L.-H."/>
            <person name="Turgeon B."/>
            <person name="Goodwin S."/>
            <person name="Spatafora J."/>
            <person name="Crous P."/>
            <person name="Grigoriev I."/>
        </authorList>
    </citation>
    <scope>NUCLEOTIDE SEQUENCE</scope>
    <source>
        <strain evidence="6">CBS 121167</strain>
    </source>
</reference>
<accession>A0A6A6BP32</accession>
<gene>
    <name evidence="6" type="ORF">K452DRAFT_295582</name>
</gene>
<evidence type="ECO:0000259" key="5">
    <source>
        <dbReference type="PROSITE" id="PS50103"/>
    </source>
</evidence>
<keyword evidence="2 4" id="KW-0863">Zinc-finger</keyword>
<keyword evidence="7" id="KW-1185">Reference proteome</keyword>
<dbReference type="EMBL" id="ML995478">
    <property type="protein sequence ID" value="KAF2145025.1"/>
    <property type="molecule type" value="Genomic_DNA"/>
</dbReference>
<protein>
    <recommendedName>
        <fullName evidence="5">C3H1-type domain-containing protein</fullName>
    </recommendedName>
</protein>
<dbReference type="InterPro" id="IPR036855">
    <property type="entry name" value="Znf_CCCH_sf"/>
</dbReference>
<dbReference type="AlphaFoldDB" id="A0A6A6BP32"/>
<evidence type="ECO:0000256" key="2">
    <source>
        <dbReference type="ARBA" id="ARBA00022771"/>
    </source>
</evidence>
<evidence type="ECO:0000313" key="7">
    <source>
        <dbReference type="Proteomes" id="UP000799438"/>
    </source>
</evidence>
<keyword evidence="1 4" id="KW-0479">Metal-binding</keyword>
<feature type="zinc finger region" description="C3H1-type" evidence="4">
    <location>
        <begin position="2"/>
        <end position="29"/>
    </location>
</feature>
<organism evidence="6 7">
    <name type="scientific">Aplosporella prunicola CBS 121167</name>
    <dbReference type="NCBI Taxonomy" id="1176127"/>
    <lineage>
        <taxon>Eukaryota</taxon>
        <taxon>Fungi</taxon>
        <taxon>Dikarya</taxon>
        <taxon>Ascomycota</taxon>
        <taxon>Pezizomycotina</taxon>
        <taxon>Dothideomycetes</taxon>
        <taxon>Dothideomycetes incertae sedis</taxon>
        <taxon>Botryosphaeriales</taxon>
        <taxon>Aplosporellaceae</taxon>
        <taxon>Aplosporella</taxon>
    </lineage>
</organism>
<evidence type="ECO:0000256" key="1">
    <source>
        <dbReference type="ARBA" id="ARBA00022723"/>
    </source>
</evidence>
<dbReference type="OrthoDB" id="1431934at2759"/>
<sequence>MGEPKGSCNLYLNGYCRHGDRCPYRHAEDIELPIPDAQISLNHGAAEIKYGDGTTVIGVHTARHPSETRHKHLGAASRDFELTTVKIHWTEPYGGVTYSLGTGELSPVDPILEAVERWCRSTDHDIETLPSSSPNGAQSITIKIFGRMFQESDIRTQIPADSLSRITKIPTPFPQKDALSAACTVLGNITYTEHVQTNLQRRENAYSFEFKCSEDTRRAFALLSTSWLPESDNYLAVDYVYTYTFRVPGNIFARTAQLFHNIELQAGPRIHFDATEANNMIKANYVTIKVSSEWQQDLTRTRASLEKIFSGTTALYLGQPIWSELLSTKVALNRDLRMLAKDHGVLFYQHQKAQELKIIGVEQKKLA</sequence>
<dbReference type="RefSeq" id="XP_033400737.1">
    <property type="nucleotide sequence ID" value="XM_033541828.1"/>
</dbReference>
<name>A0A6A6BP32_9PEZI</name>
<evidence type="ECO:0000313" key="6">
    <source>
        <dbReference type="EMBL" id="KAF2145025.1"/>
    </source>
</evidence>
<dbReference type="SUPFAM" id="SSF90229">
    <property type="entry name" value="CCCH zinc finger"/>
    <property type="match status" value="1"/>
</dbReference>
<dbReference type="PROSITE" id="PS50103">
    <property type="entry name" value="ZF_C3H1"/>
    <property type="match status" value="1"/>
</dbReference>
<proteinExistence type="predicted"/>
<dbReference type="Proteomes" id="UP000799438">
    <property type="component" value="Unassembled WGS sequence"/>
</dbReference>
<keyword evidence="3 4" id="KW-0862">Zinc</keyword>
<dbReference type="GO" id="GO:0008270">
    <property type="term" value="F:zinc ion binding"/>
    <property type="evidence" value="ECO:0007669"/>
    <property type="project" value="UniProtKB-KW"/>
</dbReference>
<evidence type="ECO:0000256" key="3">
    <source>
        <dbReference type="ARBA" id="ARBA00022833"/>
    </source>
</evidence>